<feature type="transmembrane region" description="Helical" evidence="9">
    <location>
        <begin position="382"/>
        <end position="400"/>
    </location>
</feature>
<evidence type="ECO:0000256" key="9">
    <source>
        <dbReference type="SAM" id="Phobius"/>
    </source>
</evidence>
<gene>
    <name evidence="11" type="ORF">caldi_00320</name>
</gene>
<feature type="transmembrane region" description="Helical" evidence="9">
    <location>
        <begin position="214"/>
        <end position="238"/>
    </location>
</feature>
<accession>A0AA35CHH0</accession>
<dbReference type="SUPFAM" id="SSF103473">
    <property type="entry name" value="MFS general substrate transporter"/>
    <property type="match status" value="1"/>
</dbReference>
<reference evidence="11" key="1">
    <citation type="submission" date="2022-03" db="EMBL/GenBank/DDBJ databases">
        <title>Complete genome sequence of Caldinitratiruptor microaerophilus.</title>
        <authorList>
            <person name="Mukaiyama R."/>
            <person name="Nishiyama T."/>
            <person name="Ueda K."/>
        </authorList>
    </citation>
    <scope>NUCLEOTIDE SEQUENCE</scope>
    <source>
        <strain evidence="11">JCM 16183</strain>
    </source>
</reference>
<feature type="transmembrane region" description="Helical" evidence="9">
    <location>
        <begin position="315"/>
        <end position="335"/>
    </location>
</feature>
<dbReference type="GO" id="GO:0022857">
    <property type="term" value="F:transmembrane transporter activity"/>
    <property type="evidence" value="ECO:0007669"/>
    <property type="project" value="InterPro"/>
</dbReference>
<dbReference type="PANTHER" id="PTHR43124:SF3">
    <property type="entry name" value="CHLORAMPHENICOL EFFLUX PUMP RV0191"/>
    <property type="match status" value="1"/>
</dbReference>
<evidence type="ECO:0000256" key="4">
    <source>
        <dbReference type="ARBA" id="ARBA00022475"/>
    </source>
</evidence>
<keyword evidence="7 9" id="KW-0472">Membrane</keyword>
<evidence type="ECO:0000256" key="5">
    <source>
        <dbReference type="ARBA" id="ARBA00022692"/>
    </source>
</evidence>
<sequence length="489" mass="49645">MRARVAWQLAALCTVPFIMVLGNSMLIPVLPGMREALHLTRAQSGLAITAFSIPAGIAITLAGYLSDRYGRRVVIVPALAAYALGGVIAFLGAVGLGDKAFPVVLLGRAVQGIGAAGTAPVAMAMAGDIFQSSERARALGALEASNGLGKVLSPILGSAIGLLSWYAVFLGYALLTVPAIAAVWFLTREPAVGRAQPALGGYLRRVWAVFRDKAGSLAAAFLAGTVALSILFGILFYLSETLEVKYALDGIPKGGVLAIPVLAMSVTSYLTGNRLVSSQRLLKPAVVGGLGLGAAAMLLVPLLGGAQPARGAADWVFFAGMVVLGVGTGLVLPTLNTLVTSAVAEEERGMLTATYSAARFFGVALGPPVYGILMGMGRAVPFYFSALVLGTAGLVALAMLSPTELMGAAATGAWAPGRAGVRAVDPPPAGAAGAHTVGVGPASVQQRMVPAAGRWRPPPAAIERDPGPPPLPPVPGDTGSGQGPRPEAH</sequence>
<dbReference type="Pfam" id="PF07690">
    <property type="entry name" value="MFS_1"/>
    <property type="match status" value="1"/>
</dbReference>
<feature type="domain" description="Major facilitator superfamily (MFS) profile" evidence="10">
    <location>
        <begin position="8"/>
        <end position="404"/>
    </location>
</feature>
<evidence type="ECO:0000256" key="6">
    <source>
        <dbReference type="ARBA" id="ARBA00022989"/>
    </source>
</evidence>
<feature type="transmembrane region" description="Helical" evidence="9">
    <location>
        <begin position="282"/>
        <end position="303"/>
    </location>
</feature>
<feature type="transmembrane region" description="Helical" evidence="9">
    <location>
        <begin position="250"/>
        <end position="270"/>
    </location>
</feature>
<evidence type="ECO:0000313" key="11">
    <source>
        <dbReference type="EMBL" id="BDG58942.1"/>
    </source>
</evidence>
<feature type="transmembrane region" description="Helical" evidence="9">
    <location>
        <begin position="73"/>
        <end position="96"/>
    </location>
</feature>
<protein>
    <submittedName>
        <fullName evidence="11">MFS transporter</fullName>
    </submittedName>
</protein>
<dbReference type="KEGG" id="cmic:caldi_00320"/>
<dbReference type="AlphaFoldDB" id="A0AA35CHH0"/>
<dbReference type="InterPro" id="IPR036259">
    <property type="entry name" value="MFS_trans_sf"/>
</dbReference>
<dbReference type="PRINTS" id="PR01035">
    <property type="entry name" value="TCRTETA"/>
</dbReference>
<feature type="transmembrane region" description="Helical" evidence="9">
    <location>
        <begin position="7"/>
        <end position="26"/>
    </location>
</feature>
<keyword evidence="5 9" id="KW-0812">Transmembrane</keyword>
<dbReference type="CDD" id="cd17474">
    <property type="entry name" value="MFS_YfmO_like"/>
    <property type="match status" value="1"/>
</dbReference>
<evidence type="ECO:0000256" key="8">
    <source>
        <dbReference type="SAM" id="MobiDB-lite"/>
    </source>
</evidence>
<keyword evidence="6 9" id="KW-1133">Transmembrane helix</keyword>
<organism evidence="11 12">
    <name type="scientific">Caldinitratiruptor microaerophilus</name>
    <dbReference type="NCBI Taxonomy" id="671077"/>
    <lineage>
        <taxon>Bacteria</taxon>
        <taxon>Bacillati</taxon>
        <taxon>Bacillota</taxon>
        <taxon>Clostridia</taxon>
        <taxon>Eubacteriales</taxon>
        <taxon>Symbiobacteriaceae</taxon>
        <taxon>Caldinitratiruptor</taxon>
    </lineage>
</organism>
<evidence type="ECO:0000259" key="10">
    <source>
        <dbReference type="PROSITE" id="PS50850"/>
    </source>
</evidence>
<evidence type="ECO:0000256" key="7">
    <source>
        <dbReference type="ARBA" id="ARBA00023136"/>
    </source>
</evidence>
<keyword evidence="12" id="KW-1185">Reference proteome</keyword>
<dbReference type="GO" id="GO:0005886">
    <property type="term" value="C:plasma membrane"/>
    <property type="evidence" value="ECO:0007669"/>
    <property type="project" value="UniProtKB-SubCell"/>
</dbReference>
<proteinExistence type="inferred from homology"/>
<dbReference type="EMBL" id="AP025628">
    <property type="protein sequence ID" value="BDG58942.1"/>
    <property type="molecule type" value="Genomic_DNA"/>
</dbReference>
<evidence type="ECO:0000256" key="1">
    <source>
        <dbReference type="ARBA" id="ARBA00004651"/>
    </source>
</evidence>
<dbReference type="PANTHER" id="PTHR43124">
    <property type="entry name" value="PURINE EFFLUX PUMP PBUE"/>
    <property type="match status" value="1"/>
</dbReference>
<dbReference type="Proteomes" id="UP001163687">
    <property type="component" value="Chromosome"/>
</dbReference>
<feature type="transmembrane region" description="Helical" evidence="9">
    <location>
        <begin position="163"/>
        <end position="186"/>
    </location>
</feature>
<feature type="region of interest" description="Disordered" evidence="8">
    <location>
        <begin position="445"/>
        <end position="489"/>
    </location>
</feature>
<evidence type="ECO:0000313" key="12">
    <source>
        <dbReference type="Proteomes" id="UP001163687"/>
    </source>
</evidence>
<dbReference type="InterPro" id="IPR011701">
    <property type="entry name" value="MFS"/>
</dbReference>
<keyword evidence="4" id="KW-1003">Cell membrane</keyword>
<dbReference type="PROSITE" id="PS50850">
    <property type="entry name" value="MFS"/>
    <property type="match status" value="1"/>
</dbReference>
<name>A0AA35CHH0_9FIRM</name>
<dbReference type="InterPro" id="IPR020846">
    <property type="entry name" value="MFS_dom"/>
</dbReference>
<dbReference type="Gene3D" id="1.20.1250.20">
    <property type="entry name" value="MFS general substrate transporter like domains"/>
    <property type="match status" value="1"/>
</dbReference>
<dbReference type="InterPro" id="IPR050189">
    <property type="entry name" value="MFS_Efflux_Transporters"/>
</dbReference>
<dbReference type="RefSeq" id="WP_264843067.1">
    <property type="nucleotide sequence ID" value="NZ_AP025628.1"/>
</dbReference>
<dbReference type="InterPro" id="IPR005829">
    <property type="entry name" value="Sugar_transporter_CS"/>
</dbReference>
<dbReference type="PROSITE" id="PS00216">
    <property type="entry name" value="SUGAR_TRANSPORT_1"/>
    <property type="match status" value="1"/>
</dbReference>
<evidence type="ECO:0000256" key="2">
    <source>
        <dbReference type="ARBA" id="ARBA00007520"/>
    </source>
</evidence>
<comment type="subcellular location">
    <subcellularLocation>
        <location evidence="1">Cell membrane</location>
        <topology evidence="1">Multi-pass membrane protein</topology>
    </subcellularLocation>
</comment>
<evidence type="ECO:0000256" key="3">
    <source>
        <dbReference type="ARBA" id="ARBA00022448"/>
    </source>
</evidence>
<dbReference type="InterPro" id="IPR001958">
    <property type="entry name" value="Tet-R_TetA/multi-R_MdtG-like"/>
</dbReference>
<feature type="transmembrane region" description="Helical" evidence="9">
    <location>
        <begin position="46"/>
        <end position="66"/>
    </location>
</feature>
<keyword evidence="3" id="KW-0813">Transport</keyword>
<feature type="transmembrane region" description="Helical" evidence="9">
    <location>
        <begin position="356"/>
        <end position="376"/>
    </location>
</feature>
<comment type="similarity">
    <text evidence="2">Belongs to the major facilitator superfamily. TCR/Tet family.</text>
</comment>